<dbReference type="PANTHER" id="PTHR31286">
    <property type="entry name" value="GLYCINE-RICH CELL WALL STRUCTURAL PROTEIN 1.8-LIKE"/>
    <property type="match status" value="1"/>
</dbReference>
<feature type="compositionally biased region" description="Basic and acidic residues" evidence="1">
    <location>
        <begin position="403"/>
        <end position="418"/>
    </location>
</feature>
<organism evidence="4">
    <name type="scientific">Brassica oleracea</name>
    <name type="common">Wild cabbage</name>
    <dbReference type="NCBI Taxonomy" id="3712"/>
    <lineage>
        <taxon>Eukaryota</taxon>
        <taxon>Viridiplantae</taxon>
        <taxon>Streptophyta</taxon>
        <taxon>Embryophyta</taxon>
        <taxon>Tracheophyta</taxon>
        <taxon>Spermatophyta</taxon>
        <taxon>Magnoliopsida</taxon>
        <taxon>eudicotyledons</taxon>
        <taxon>Gunneridae</taxon>
        <taxon>Pentapetalae</taxon>
        <taxon>rosids</taxon>
        <taxon>malvids</taxon>
        <taxon>Brassicales</taxon>
        <taxon>Brassicaceae</taxon>
        <taxon>Brassiceae</taxon>
        <taxon>Brassica</taxon>
    </lineage>
</organism>
<dbReference type="InterPro" id="IPR025836">
    <property type="entry name" value="Zn_knuckle_CX2CX4HX4C"/>
</dbReference>
<evidence type="ECO:0000259" key="3">
    <source>
        <dbReference type="Pfam" id="PF14392"/>
    </source>
</evidence>
<dbReference type="Pfam" id="PF14111">
    <property type="entry name" value="DUF4283"/>
    <property type="match status" value="1"/>
</dbReference>
<dbReference type="PANTHER" id="PTHR31286:SF113">
    <property type="entry name" value="DUF4283 DOMAIN-CONTAINING PROTEIN"/>
    <property type="match status" value="1"/>
</dbReference>
<feature type="compositionally biased region" description="Basic and acidic residues" evidence="1">
    <location>
        <begin position="491"/>
        <end position="510"/>
    </location>
</feature>
<protein>
    <recommendedName>
        <fullName evidence="5">DUF4283 domain-containing protein</fullName>
    </recommendedName>
</protein>
<reference evidence="4" key="1">
    <citation type="submission" date="2018-11" db="EMBL/GenBank/DDBJ databases">
        <authorList>
            <consortium name="Genoscope - CEA"/>
            <person name="William W."/>
        </authorList>
    </citation>
    <scope>NUCLEOTIDE SEQUENCE</scope>
</reference>
<evidence type="ECO:0008006" key="5">
    <source>
        <dbReference type="Google" id="ProtNLM"/>
    </source>
</evidence>
<feature type="compositionally biased region" description="Low complexity" evidence="1">
    <location>
        <begin position="518"/>
        <end position="528"/>
    </location>
</feature>
<accession>A0A3P6B0M6</accession>
<feature type="compositionally biased region" description="Basic and acidic residues" evidence="1">
    <location>
        <begin position="448"/>
        <end position="463"/>
    </location>
</feature>
<evidence type="ECO:0000256" key="1">
    <source>
        <dbReference type="SAM" id="MobiDB-lite"/>
    </source>
</evidence>
<evidence type="ECO:0000313" key="4">
    <source>
        <dbReference type="EMBL" id="VDC94559.1"/>
    </source>
</evidence>
<feature type="region of interest" description="Disordered" evidence="1">
    <location>
        <begin position="475"/>
        <end position="537"/>
    </location>
</feature>
<feature type="domain" description="DUF4283" evidence="2">
    <location>
        <begin position="223"/>
        <end position="299"/>
    </location>
</feature>
<dbReference type="InterPro" id="IPR025558">
    <property type="entry name" value="DUF4283"/>
</dbReference>
<dbReference type="Pfam" id="PF14392">
    <property type="entry name" value="zf-CCHC_4"/>
    <property type="match status" value="1"/>
</dbReference>
<sequence>MLSQKWDPGIGYELHNGAEDQQRKDLGGSELRSSDLRRFERVFERWNWGFLRMLRVFNWSMISIVIKTELWRFTGIISAYKNIMFPYPMKGNIRSDQGFALIEIWRYWICYHHEWLWKMADWIFNDEIGFEIYVINGRRYGIEELENRDYYKTHIELSLCCISLSLSLATISNKEKVFPFLFTMTQSQLLGNGGDMKEGETARKRMKISVPHFDNSTLIKTYSKSLIGRCMNPPEQEMKALIQNLPKIWKLEERVVGTDLGFGKFRFDFETEEEIDTVLKLEPYHFDYWMLALARWQPKKSQLFPSEITFWIRVIGVPMEFRTVPTFESLGDALGRTVAVDVEHCRVQVVVDAFQELCFETTLDFKGGEFYEGEEAAISLRYEKLFGYCPLCSSLGHKEEKCPLAKKASPEKKREGREGNGGWYDGGKHDDRARSYKGVVINGNQNQQHKERDGRDYYGKGKGKMVEEADSKWVKVADRGNKRPFTNHRSFRGEGDGSRHRSSRREEPRAEGQGQGGSNRSSSGFSRRPGQDSSCRI</sequence>
<name>A0A3P6B0M6_BRAOL</name>
<feature type="domain" description="Zinc knuckle CX2CX4HX4C" evidence="3">
    <location>
        <begin position="370"/>
        <end position="403"/>
    </location>
</feature>
<evidence type="ECO:0000259" key="2">
    <source>
        <dbReference type="Pfam" id="PF14111"/>
    </source>
</evidence>
<gene>
    <name evidence="4" type="ORF">BOLC3T17901H</name>
</gene>
<dbReference type="InterPro" id="IPR040256">
    <property type="entry name" value="At4g02000-like"/>
</dbReference>
<proteinExistence type="predicted"/>
<dbReference type="AlphaFoldDB" id="A0A3P6B0M6"/>
<feature type="region of interest" description="Disordered" evidence="1">
    <location>
        <begin position="403"/>
        <end position="463"/>
    </location>
</feature>
<dbReference type="EMBL" id="LR031872">
    <property type="protein sequence ID" value="VDC94559.1"/>
    <property type="molecule type" value="Genomic_DNA"/>
</dbReference>